<dbReference type="GO" id="GO:0016787">
    <property type="term" value="F:hydrolase activity"/>
    <property type="evidence" value="ECO:0007669"/>
    <property type="project" value="UniProtKB-UniRule"/>
</dbReference>
<dbReference type="PANTHER" id="PTHR11070">
    <property type="entry name" value="UVRD / RECB / PCRA DNA HELICASE FAMILY MEMBER"/>
    <property type="match status" value="1"/>
</dbReference>
<protein>
    <submittedName>
        <fullName evidence="7">UvrD-helicase domain-containing protein</fullName>
    </submittedName>
</protein>
<dbReference type="PROSITE" id="PS51198">
    <property type="entry name" value="UVRD_HELICASE_ATP_BIND"/>
    <property type="match status" value="1"/>
</dbReference>
<keyword evidence="2 5" id="KW-0378">Hydrolase</keyword>
<evidence type="ECO:0000256" key="1">
    <source>
        <dbReference type="ARBA" id="ARBA00022741"/>
    </source>
</evidence>
<keyword evidence="4 5" id="KW-0067">ATP-binding</keyword>
<dbReference type="EMBL" id="CP158367">
    <property type="protein sequence ID" value="XBX74586.1"/>
    <property type="molecule type" value="Genomic_DNA"/>
</dbReference>
<name>A0AAU7VKW4_9FIRM</name>
<evidence type="ECO:0000313" key="7">
    <source>
        <dbReference type="EMBL" id="XBX74586.1"/>
    </source>
</evidence>
<evidence type="ECO:0000256" key="3">
    <source>
        <dbReference type="ARBA" id="ARBA00022806"/>
    </source>
</evidence>
<reference evidence="7" key="2">
    <citation type="submission" date="2024-06" db="EMBL/GenBank/DDBJ databases">
        <authorList>
            <person name="Petrova K.O."/>
            <person name="Toshchakov S.V."/>
            <person name="Boltjanskaja Y.V."/>
            <person name="Kevbrin V."/>
        </authorList>
    </citation>
    <scope>NUCLEOTIDE SEQUENCE</scope>
    <source>
        <strain evidence="7">Z-910T</strain>
    </source>
</reference>
<dbReference type="RefSeq" id="WP_350343338.1">
    <property type="nucleotide sequence ID" value="NZ_CP158367.1"/>
</dbReference>
<evidence type="ECO:0000256" key="4">
    <source>
        <dbReference type="ARBA" id="ARBA00022840"/>
    </source>
</evidence>
<dbReference type="SUPFAM" id="SSF52540">
    <property type="entry name" value="P-loop containing nucleoside triphosphate hydrolases"/>
    <property type="match status" value="1"/>
</dbReference>
<dbReference type="GO" id="GO:0043138">
    <property type="term" value="F:3'-5' DNA helicase activity"/>
    <property type="evidence" value="ECO:0007669"/>
    <property type="project" value="TreeGrafter"/>
</dbReference>
<dbReference type="PANTHER" id="PTHR11070:SF17">
    <property type="entry name" value="DNA HELICASE IV"/>
    <property type="match status" value="1"/>
</dbReference>
<dbReference type="GO" id="GO:0003677">
    <property type="term" value="F:DNA binding"/>
    <property type="evidence" value="ECO:0007669"/>
    <property type="project" value="InterPro"/>
</dbReference>
<evidence type="ECO:0000256" key="2">
    <source>
        <dbReference type="ARBA" id="ARBA00022801"/>
    </source>
</evidence>
<feature type="binding site" evidence="5">
    <location>
        <begin position="234"/>
        <end position="241"/>
    </location>
    <ligand>
        <name>ATP</name>
        <dbReference type="ChEBI" id="CHEBI:30616"/>
    </ligand>
</feature>
<dbReference type="InterPro" id="IPR014016">
    <property type="entry name" value="UvrD-like_ATP-bd"/>
</dbReference>
<dbReference type="Gene3D" id="3.40.50.300">
    <property type="entry name" value="P-loop containing nucleotide triphosphate hydrolases"/>
    <property type="match status" value="3"/>
</dbReference>
<dbReference type="AlphaFoldDB" id="A0AAU7VKW4"/>
<dbReference type="InterPro" id="IPR027785">
    <property type="entry name" value="UvrD-like_helicase_C"/>
</dbReference>
<accession>A0AAU7VKW4</accession>
<keyword evidence="3 5" id="KW-0347">Helicase</keyword>
<dbReference type="Pfam" id="PF00580">
    <property type="entry name" value="UvrD-helicase"/>
    <property type="match status" value="1"/>
</dbReference>
<keyword evidence="1 5" id="KW-0547">Nucleotide-binding</keyword>
<dbReference type="InterPro" id="IPR027417">
    <property type="entry name" value="P-loop_NTPase"/>
</dbReference>
<dbReference type="Pfam" id="PF13538">
    <property type="entry name" value="UvrD_C_2"/>
    <property type="match status" value="1"/>
</dbReference>
<proteinExistence type="predicted"/>
<reference evidence="7" key="1">
    <citation type="journal article" date="2013" name="Extremophiles">
        <title>Proteinivorax tanatarense gen. nov., sp. nov., an anaerobic, haloalkaliphilic, proteolytic bacterium isolated from a decaying algal bloom, and proposal of Proteinivoraceae fam. nov.</title>
        <authorList>
            <person name="Kevbrin V."/>
            <person name="Boltyanskaya Y."/>
            <person name="Zhilina T."/>
            <person name="Kolganova T."/>
            <person name="Lavrentjeva E."/>
            <person name="Kuznetsov B."/>
        </authorList>
    </citation>
    <scope>NUCLEOTIDE SEQUENCE</scope>
    <source>
        <strain evidence="7">Z-910T</strain>
    </source>
</reference>
<evidence type="ECO:0000256" key="5">
    <source>
        <dbReference type="PROSITE-ProRule" id="PRU00560"/>
    </source>
</evidence>
<dbReference type="InterPro" id="IPR000212">
    <property type="entry name" value="DNA_helicase_UvrD/REP"/>
</dbReference>
<dbReference type="GO" id="GO:0005524">
    <property type="term" value="F:ATP binding"/>
    <property type="evidence" value="ECO:0007669"/>
    <property type="project" value="UniProtKB-UniRule"/>
</dbReference>
<sequence>MKLSVKGDDVIKKDWLKLEKAYLEKTVKIIKDRLEREQDSMAGKKKDLVATRADMYENTAKTPNDIGRLTEMVQHLTPMQIQTSDYKQTTKRITKYEKLLKSPYFARIDFIEEGYDKESIYIGIGNLEDNNDIYVYDWRVPISSIFYRYELGEACYQAPSGIIKGKVTLKLQYEIKDGQLEYFFDSNVSVMDNILKKALSSNTSSKMKNIVETIQREQDKIIRDIENDLIIVQGVAGSGKTSIALHRVAFLLYQGLKEKLSHNNIILISPNFLFGEYIENVLPELGEENITSCTFEDIFSTALQNTVTIKSRDSLLESIITCKSENHKQLLKSNLNFKLSKTFTTILERFIKHYEYKAIGFKDIQFDGQIIANRHLLKMDFLKRQKSSVSIEKRLKHTETKILNKILELRKNRLSKIEKIVYEKHPFDSKAFARLMHTKQSKSLIRDIYSFTRIDYLSLYRTLFQDKELFLRLASGLNLPPNIIEILNFSNKRLAENSLHYEDGIALLYLNLKIAGCSAYSNIKQVVVDEAQDYHPIHYEILKILFPDARYTVTGDINQTIEKKANLSIYDDIKRILDKPKASTAYINKSFRCSHEIIAFSQKFIENDISIESFDRHSIPPKVVHRPTVNQLINAMLEDIDNSKNLGYSSIAIICKSMKQAIKLYNSIKERIDVHLIDKDTPYTLTGILVVPIYMAKGLEFDAVIVADTDDNNYKTSDDKNLLYIACTRALHKLSLYYTGNKSKFLQ</sequence>
<dbReference type="GO" id="GO:0005829">
    <property type="term" value="C:cytosol"/>
    <property type="evidence" value="ECO:0007669"/>
    <property type="project" value="TreeGrafter"/>
</dbReference>
<gene>
    <name evidence="7" type="ORF">PRVXT_002635</name>
</gene>
<feature type="domain" description="UvrD-like helicase ATP-binding" evidence="6">
    <location>
        <begin position="213"/>
        <end position="594"/>
    </location>
</feature>
<evidence type="ECO:0000259" key="6">
    <source>
        <dbReference type="PROSITE" id="PS51198"/>
    </source>
</evidence>
<dbReference type="GO" id="GO:0000725">
    <property type="term" value="P:recombinational repair"/>
    <property type="evidence" value="ECO:0007669"/>
    <property type="project" value="TreeGrafter"/>
</dbReference>
<organism evidence="7">
    <name type="scientific">Proteinivorax tanatarense</name>
    <dbReference type="NCBI Taxonomy" id="1260629"/>
    <lineage>
        <taxon>Bacteria</taxon>
        <taxon>Bacillati</taxon>
        <taxon>Bacillota</taxon>
        <taxon>Clostridia</taxon>
        <taxon>Eubacteriales</taxon>
        <taxon>Proteinivoracaceae</taxon>
        <taxon>Proteinivorax</taxon>
    </lineage>
</organism>